<keyword evidence="5" id="KW-0012">Acyltransferase</keyword>
<evidence type="ECO:0000256" key="6">
    <source>
        <dbReference type="ARBA" id="ARBA00038095"/>
    </source>
</evidence>
<keyword evidence="2" id="KW-0444">Lipid biosynthesis</keyword>
<comment type="similarity">
    <text evidence="6">Belongs to the acetyltransferase family. OlsB subfamily.</text>
</comment>
<sequence>MISVDNVMQQNLPKLEQRPWLRKPASWVLKHLLHEREIQAFQQQYPALDGIEFVEQVLDFFHFSYSVRDSELERIPSHGRTVIIANHPIGSLDGLALLKLISDIRSDVKILANDWLMQLPPLQPLLLPVNTFAGKTAKQTVNAVAEHLNNDGAVIVFPSGEVSRLRPQGGRDTRWQKGFLRFARSTKAAILPIYINAHNSAWFYGASMVYKPLATALLVKEMFRQQAKSISFRIGEVIPYEAFGQDPAPLPNQVQRFRRHLYRMGRDKSLVFPTLPAVAKPESRQALKNAVEACEWLGETPDGKAIYLYRYQGSSPILREIGRLRELAFRAVGEGTWQRRDLDNYDAYYFQLILWDPNQLEIVGAYRLGDSAKIQAEKGEQGLYSRAFFVYQNAMQQYIENGLELGRSFVQPRYWGKRSLDYLWQGIGAFLRKHPNYRYLFGAVSMSGEFPAPVQDAIVQFYKYYFPTQQLAVMPITPFLLQQENPDYRVSGDYQKDFANLKQLCTDHHVSIPTLYKQYAELCEPGGVQFLGFGLDKAFNSVDGLVLVDIHRLKEKKRRRYLA</sequence>
<dbReference type="InterPro" id="IPR016181">
    <property type="entry name" value="Acyl_CoA_acyltransferase"/>
</dbReference>
<comment type="caution">
    <text evidence="12">The sequence shown here is derived from an EMBL/GenBank/DDBJ whole genome shotgun (WGS) entry which is preliminary data.</text>
</comment>
<dbReference type="GO" id="GO:0043810">
    <property type="term" value="F:ornithine-acyl [acyl carrier protein] N-acyltransferase activity"/>
    <property type="evidence" value="ECO:0007669"/>
    <property type="project" value="UniProtKB-EC"/>
</dbReference>
<evidence type="ECO:0000256" key="2">
    <source>
        <dbReference type="ARBA" id="ARBA00022516"/>
    </source>
</evidence>
<name>A0A432ZPC0_9GAMM</name>
<dbReference type="Pfam" id="PF13444">
    <property type="entry name" value="Acetyltransf_5"/>
    <property type="match status" value="1"/>
</dbReference>
<keyword evidence="13" id="KW-1185">Reference proteome</keyword>
<dbReference type="SUPFAM" id="SSF69593">
    <property type="entry name" value="Glycerol-3-phosphate (1)-acyltransferase"/>
    <property type="match status" value="1"/>
</dbReference>
<evidence type="ECO:0000256" key="5">
    <source>
        <dbReference type="ARBA" id="ARBA00023315"/>
    </source>
</evidence>
<keyword evidence="4" id="KW-0443">Lipid metabolism</keyword>
<evidence type="ECO:0000313" key="12">
    <source>
        <dbReference type="EMBL" id="RUO79734.1"/>
    </source>
</evidence>
<dbReference type="PANTHER" id="PTHR37323">
    <property type="entry name" value="GCN5-RELATED N-ACETYLTRANSFERASE"/>
    <property type="match status" value="1"/>
</dbReference>
<dbReference type="EC" id="2.3.2.30" evidence="7"/>
<dbReference type="PANTHER" id="PTHR37323:SF1">
    <property type="entry name" value="L-ORNITHINE N(ALPHA)-ACYLTRANSFERASE"/>
    <property type="match status" value="1"/>
</dbReference>
<organism evidence="12 13">
    <name type="scientific">Idiomarina tyrosinivorans</name>
    <dbReference type="NCBI Taxonomy" id="1445662"/>
    <lineage>
        <taxon>Bacteria</taxon>
        <taxon>Pseudomonadati</taxon>
        <taxon>Pseudomonadota</taxon>
        <taxon>Gammaproteobacteria</taxon>
        <taxon>Alteromonadales</taxon>
        <taxon>Idiomarinaceae</taxon>
        <taxon>Idiomarina</taxon>
    </lineage>
</organism>
<proteinExistence type="inferred from homology"/>
<dbReference type="SUPFAM" id="SSF55729">
    <property type="entry name" value="Acyl-CoA N-acyltransferases (Nat)"/>
    <property type="match status" value="1"/>
</dbReference>
<evidence type="ECO:0000256" key="4">
    <source>
        <dbReference type="ARBA" id="ARBA00023098"/>
    </source>
</evidence>
<accession>A0A432ZPC0</accession>
<reference evidence="12 13" key="1">
    <citation type="journal article" date="2011" name="Front. Microbiol.">
        <title>Genomic signatures of strain selection and enhancement in Bacillus atrophaeus var. globigii, a historical biowarfare simulant.</title>
        <authorList>
            <person name="Gibbons H.S."/>
            <person name="Broomall S.M."/>
            <person name="McNew L.A."/>
            <person name="Daligault H."/>
            <person name="Chapman C."/>
            <person name="Bruce D."/>
            <person name="Karavis M."/>
            <person name="Krepps M."/>
            <person name="McGregor P.A."/>
            <person name="Hong C."/>
            <person name="Park K.H."/>
            <person name="Akmal A."/>
            <person name="Feldman A."/>
            <person name="Lin J.S."/>
            <person name="Chang W.E."/>
            <person name="Higgs B.W."/>
            <person name="Demirev P."/>
            <person name="Lindquist J."/>
            <person name="Liem A."/>
            <person name="Fochler E."/>
            <person name="Read T.D."/>
            <person name="Tapia R."/>
            <person name="Johnson S."/>
            <person name="Bishop-Lilly K.A."/>
            <person name="Detter C."/>
            <person name="Han C."/>
            <person name="Sozhamannan S."/>
            <person name="Rosenzweig C.N."/>
            <person name="Skowronski E.W."/>
        </authorList>
    </citation>
    <scope>NUCLEOTIDE SEQUENCE [LARGE SCALE GENOMIC DNA]</scope>
    <source>
        <strain evidence="12 13">CC-PW-9</strain>
    </source>
</reference>
<comment type="function">
    <text evidence="9">Catalyzes the first step in the biosynthesis of ornithine lipids, which are phosphorus-free membrane lipids. Catalyzes the 3-hydroxyacyl-acyl carrier protein-dependent acylation of ornithine to form lyso-ornithine lipid (LOL).</text>
</comment>
<evidence type="ECO:0000256" key="3">
    <source>
        <dbReference type="ARBA" id="ARBA00022679"/>
    </source>
</evidence>
<dbReference type="Proteomes" id="UP000287996">
    <property type="component" value="Unassembled WGS sequence"/>
</dbReference>
<keyword evidence="3 12" id="KW-0808">Transferase</keyword>
<dbReference type="CDD" id="cd07986">
    <property type="entry name" value="LPLAT_ACT14924-like"/>
    <property type="match status" value="1"/>
</dbReference>
<comment type="catalytic activity">
    <reaction evidence="10">
        <text>a (3R)-hydroxyacyl-[ACP] + L-ornithine = a lyso-ornithine lipid + holo-[ACP] + H(+)</text>
        <dbReference type="Rhea" id="RHEA:20633"/>
        <dbReference type="Rhea" id="RHEA-COMP:9685"/>
        <dbReference type="Rhea" id="RHEA-COMP:9945"/>
        <dbReference type="ChEBI" id="CHEBI:15378"/>
        <dbReference type="ChEBI" id="CHEBI:46911"/>
        <dbReference type="ChEBI" id="CHEBI:64479"/>
        <dbReference type="ChEBI" id="CHEBI:78827"/>
        <dbReference type="ChEBI" id="CHEBI:138482"/>
        <dbReference type="EC" id="2.3.2.30"/>
    </reaction>
    <physiologicalReaction direction="left-to-right" evidence="10">
        <dbReference type="Rhea" id="RHEA:20634"/>
    </physiologicalReaction>
</comment>
<protein>
    <recommendedName>
        <fullName evidence="8">L-ornithine N(alpha)-acyltransferase</fullName>
        <ecNumber evidence="7">2.3.2.30</ecNumber>
    </recommendedName>
</protein>
<dbReference type="InterPro" id="IPR052351">
    <property type="entry name" value="Ornithine_N-alpha-AT"/>
</dbReference>
<evidence type="ECO:0000259" key="11">
    <source>
        <dbReference type="SMART" id="SM00563"/>
    </source>
</evidence>
<evidence type="ECO:0000256" key="10">
    <source>
        <dbReference type="ARBA" id="ARBA00047785"/>
    </source>
</evidence>
<dbReference type="GO" id="GO:0006629">
    <property type="term" value="P:lipid metabolic process"/>
    <property type="evidence" value="ECO:0007669"/>
    <property type="project" value="UniProtKB-KW"/>
</dbReference>
<evidence type="ECO:0000313" key="13">
    <source>
        <dbReference type="Proteomes" id="UP000287996"/>
    </source>
</evidence>
<dbReference type="InterPro" id="IPR002123">
    <property type="entry name" value="Plipid/glycerol_acylTrfase"/>
</dbReference>
<comment type="pathway">
    <text evidence="1">Lipid metabolism.</text>
</comment>
<evidence type="ECO:0000256" key="9">
    <source>
        <dbReference type="ARBA" id="ARBA00045724"/>
    </source>
</evidence>
<dbReference type="RefSeq" id="WP_126842242.1">
    <property type="nucleotide sequence ID" value="NZ_PIQH01000008.1"/>
</dbReference>
<dbReference type="AlphaFoldDB" id="A0A432ZPC0"/>
<dbReference type="InterPro" id="IPR045746">
    <property type="entry name" value="ACT14924-like_Acyltransf_dom"/>
</dbReference>
<dbReference type="SMART" id="SM00563">
    <property type="entry name" value="PlsC"/>
    <property type="match status" value="1"/>
</dbReference>
<feature type="domain" description="Phospholipid/glycerol acyltransferase" evidence="11">
    <location>
        <begin position="81"/>
        <end position="198"/>
    </location>
</feature>
<dbReference type="OrthoDB" id="1113830at2"/>
<evidence type="ECO:0000256" key="8">
    <source>
        <dbReference type="ARBA" id="ARBA00039866"/>
    </source>
</evidence>
<evidence type="ECO:0000256" key="1">
    <source>
        <dbReference type="ARBA" id="ARBA00005189"/>
    </source>
</evidence>
<evidence type="ECO:0000256" key="7">
    <source>
        <dbReference type="ARBA" id="ARBA00039058"/>
    </source>
</evidence>
<dbReference type="Pfam" id="PF19576">
    <property type="entry name" value="Acyltransf_2"/>
    <property type="match status" value="1"/>
</dbReference>
<dbReference type="EMBL" id="PIQH01000008">
    <property type="protein sequence ID" value="RUO79734.1"/>
    <property type="molecule type" value="Genomic_DNA"/>
</dbReference>
<gene>
    <name evidence="12" type="ORF">CWI84_08865</name>
</gene>